<reference evidence="5 6" key="1">
    <citation type="submission" date="2012-05" db="EMBL/GenBank/DDBJ databases">
        <authorList>
            <person name="Harkins D.M."/>
            <person name="Madupu R."/>
            <person name="Durkin A.S."/>
            <person name="Torralba M."/>
            <person name="Methe B."/>
            <person name="Sutton G.G."/>
            <person name="Nelson K.E."/>
        </authorList>
    </citation>
    <scope>NUCLEOTIDE SEQUENCE [LARGE SCALE GENOMIC DNA]</scope>
    <source>
        <strain evidence="5 6">F0490</strain>
    </source>
</reference>
<comment type="similarity">
    <text evidence="1">Belongs to the glycosyltransferase 2 family.</text>
</comment>
<dbReference type="RefSeq" id="WP_005872199.1">
    <property type="nucleotide sequence ID" value="NZ_AKFS01000280.1"/>
</dbReference>
<dbReference type="InterPro" id="IPR050834">
    <property type="entry name" value="Glycosyltransf_2"/>
</dbReference>
<evidence type="ECO:0000313" key="6">
    <source>
        <dbReference type="Proteomes" id="UP000004578"/>
    </source>
</evidence>
<dbReference type="AlphaFoldDB" id="J1GWQ0"/>
<feature type="domain" description="Glycosyltransferase 2-like" evidence="4">
    <location>
        <begin position="2"/>
        <end position="142"/>
    </location>
</feature>
<dbReference type="Pfam" id="PF00535">
    <property type="entry name" value="Glycos_transf_2"/>
    <property type="match status" value="1"/>
</dbReference>
<dbReference type="CDD" id="cd04196">
    <property type="entry name" value="GT_2_like_d"/>
    <property type="match status" value="1"/>
</dbReference>
<protein>
    <submittedName>
        <fullName evidence="5">Glycosyltransferase, group 2 family protein</fullName>
        <ecNumber evidence="5">2.4.-.-</ecNumber>
    </submittedName>
</protein>
<evidence type="ECO:0000256" key="3">
    <source>
        <dbReference type="ARBA" id="ARBA00022679"/>
    </source>
</evidence>
<dbReference type="Gene3D" id="3.90.550.10">
    <property type="entry name" value="Spore Coat Polysaccharide Biosynthesis Protein SpsA, Chain A"/>
    <property type="match status" value="1"/>
</dbReference>
<dbReference type="InterPro" id="IPR001173">
    <property type="entry name" value="Glyco_trans_2-like"/>
</dbReference>
<dbReference type="PANTHER" id="PTHR43685">
    <property type="entry name" value="GLYCOSYLTRANSFERASE"/>
    <property type="match status" value="1"/>
</dbReference>
<evidence type="ECO:0000259" key="4">
    <source>
        <dbReference type="Pfam" id="PF00535"/>
    </source>
</evidence>
<evidence type="ECO:0000256" key="2">
    <source>
        <dbReference type="ARBA" id="ARBA00022676"/>
    </source>
</evidence>
<dbReference type="GO" id="GO:0016757">
    <property type="term" value="F:glycosyltransferase activity"/>
    <property type="evidence" value="ECO:0007669"/>
    <property type="project" value="UniProtKB-KW"/>
</dbReference>
<evidence type="ECO:0000256" key="1">
    <source>
        <dbReference type="ARBA" id="ARBA00006739"/>
    </source>
</evidence>
<keyword evidence="2 5" id="KW-0328">Glycosyltransferase</keyword>
<dbReference type="EMBL" id="AKFS01000280">
    <property type="protein sequence ID" value="EJF37338.1"/>
    <property type="molecule type" value="Genomic_DNA"/>
</dbReference>
<dbReference type="PATRIC" id="fig|1125717.3.peg.1759"/>
<sequence length="310" mass="34625">MSVLMATYNGASHEGRWLREQVDSILGQQGVDVRLVVSDDGSTDSTVDLLTRWSASDPRIRVLPRRQGEPGVAGNFLHLFTTHDPDGSFVAFTDQDDVWHPDKLSSQLELMRSRGADAVSSNVMAFRSDEDGSVRDRHLIRKSGPQRRWDYIFEAAGPGSTYVFSPDAHRRLVGALARLDSTGIDVHDWYLYALARALGATWVIGEEPTLEYRQHDSNVQGANSGAGATRARMEKLRSGFYRRQFILVAQACLSVGSYDPRERRALESLAANLRSTSVWSRFAFALRFARIRRQLTEGIKLAGARVLGVW</sequence>
<comment type="caution">
    <text evidence="5">The sequence shown here is derived from an EMBL/GenBank/DDBJ whole genome shotgun (WGS) entry which is preliminary data.</text>
</comment>
<proteinExistence type="inferred from homology"/>
<evidence type="ECO:0000313" key="5">
    <source>
        <dbReference type="EMBL" id="EJF37338.1"/>
    </source>
</evidence>
<keyword evidence="3 5" id="KW-0808">Transferase</keyword>
<accession>J1GWQ0</accession>
<dbReference type="InterPro" id="IPR029044">
    <property type="entry name" value="Nucleotide-diphossugar_trans"/>
</dbReference>
<organism evidence="5 6">
    <name type="scientific">Schaalia georgiae F0490</name>
    <dbReference type="NCBI Taxonomy" id="1125717"/>
    <lineage>
        <taxon>Bacteria</taxon>
        <taxon>Bacillati</taxon>
        <taxon>Actinomycetota</taxon>
        <taxon>Actinomycetes</taxon>
        <taxon>Actinomycetales</taxon>
        <taxon>Actinomycetaceae</taxon>
        <taxon>Schaalia</taxon>
    </lineage>
</organism>
<name>J1GWQ0_9ACTO</name>
<dbReference type="PANTHER" id="PTHR43685:SF5">
    <property type="entry name" value="GLYCOSYLTRANSFERASE EPSE-RELATED"/>
    <property type="match status" value="1"/>
</dbReference>
<gene>
    <name evidence="5" type="ORF">HMPREF1317_1155</name>
</gene>
<dbReference type="EC" id="2.4.-.-" evidence="5"/>
<dbReference type="Proteomes" id="UP000004578">
    <property type="component" value="Unassembled WGS sequence"/>
</dbReference>
<keyword evidence="6" id="KW-1185">Reference proteome</keyword>
<dbReference type="SUPFAM" id="SSF53448">
    <property type="entry name" value="Nucleotide-diphospho-sugar transferases"/>
    <property type="match status" value="1"/>
</dbReference>